<dbReference type="OrthoDB" id="10138563at2759"/>
<feature type="compositionally biased region" description="Acidic residues" evidence="1">
    <location>
        <begin position="157"/>
        <end position="170"/>
    </location>
</feature>
<organism evidence="2 3">
    <name type="scientific">Branchiostoma lanceolatum</name>
    <name type="common">Common lancelet</name>
    <name type="synonym">Amphioxus lanceolatum</name>
    <dbReference type="NCBI Taxonomy" id="7740"/>
    <lineage>
        <taxon>Eukaryota</taxon>
        <taxon>Metazoa</taxon>
        <taxon>Chordata</taxon>
        <taxon>Cephalochordata</taxon>
        <taxon>Leptocardii</taxon>
        <taxon>Amphioxiformes</taxon>
        <taxon>Branchiostomatidae</taxon>
        <taxon>Branchiostoma</taxon>
    </lineage>
</organism>
<feature type="compositionally biased region" description="Basic residues" evidence="1">
    <location>
        <begin position="255"/>
        <end position="266"/>
    </location>
</feature>
<feature type="compositionally biased region" description="Basic and acidic residues" evidence="1">
    <location>
        <begin position="384"/>
        <end position="403"/>
    </location>
</feature>
<proteinExistence type="predicted"/>
<dbReference type="Pfam" id="PF10384">
    <property type="entry name" value="Scm3"/>
    <property type="match status" value="1"/>
</dbReference>
<feature type="region of interest" description="Disordered" evidence="1">
    <location>
        <begin position="143"/>
        <end position="345"/>
    </location>
</feature>
<feature type="compositionally biased region" description="Low complexity" evidence="1">
    <location>
        <begin position="434"/>
        <end position="454"/>
    </location>
</feature>
<protein>
    <submittedName>
        <fullName evidence="2">Hypp2685 protein</fullName>
    </submittedName>
</protein>
<dbReference type="EMBL" id="OV696689">
    <property type="protein sequence ID" value="CAH1263383.1"/>
    <property type="molecule type" value="Genomic_DNA"/>
</dbReference>
<evidence type="ECO:0000256" key="1">
    <source>
        <dbReference type="SAM" id="MobiDB-lite"/>
    </source>
</evidence>
<feature type="compositionally biased region" description="Polar residues" evidence="1">
    <location>
        <begin position="537"/>
        <end position="546"/>
    </location>
</feature>
<feature type="region of interest" description="Disordered" evidence="1">
    <location>
        <begin position="357"/>
        <end position="626"/>
    </location>
</feature>
<feature type="compositionally biased region" description="Basic and acidic residues" evidence="1">
    <location>
        <begin position="560"/>
        <end position="573"/>
    </location>
</feature>
<dbReference type="GO" id="GO:0042393">
    <property type="term" value="F:histone binding"/>
    <property type="evidence" value="ECO:0007669"/>
    <property type="project" value="InterPro"/>
</dbReference>
<feature type="compositionally biased region" description="Basic and acidic residues" evidence="1">
    <location>
        <begin position="273"/>
        <end position="283"/>
    </location>
</feature>
<gene>
    <name evidence="2" type="primary">Hypp2685</name>
    <name evidence="2" type="ORF">BLAG_LOCUS18092</name>
</gene>
<dbReference type="InterPro" id="IPR018465">
    <property type="entry name" value="Scm3/HJURP"/>
</dbReference>
<feature type="compositionally biased region" description="Acidic residues" evidence="1">
    <location>
        <begin position="75"/>
        <end position="98"/>
    </location>
</feature>
<dbReference type="AlphaFoldDB" id="A0A8K0ERI5"/>
<name>A0A8K0ERI5_BRALA</name>
<evidence type="ECO:0000313" key="2">
    <source>
        <dbReference type="EMBL" id="CAH1263383.1"/>
    </source>
</evidence>
<feature type="compositionally biased region" description="Basic and acidic residues" evidence="1">
    <location>
        <begin position="592"/>
        <end position="605"/>
    </location>
</feature>
<dbReference type="GO" id="GO:0005634">
    <property type="term" value="C:nucleus"/>
    <property type="evidence" value="ECO:0007669"/>
    <property type="project" value="InterPro"/>
</dbReference>
<keyword evidence="3" id="KW-1185">Reference proteome</keyword>
<reference evidence="2" key="1">
    <citation type="submission" date="2022-01" db="EMBL/GenBank/DDBJ databases">
        <authorList>
            <person name="Braso-Vives M."/>
        </authorList>
    </citation>
    <scope>NUCLEOTIDE SEQUENCE</scope>
</reference>
<accession>A0A8K0ERI5</accession>
<sequence>MAHNLSFDFEEERRGITARMKAAMESIIDKYQNVGEEEGDFFTMDDLQICEDKGQLKHQEVAHFGFLQAAACSANDDDDDDDDREPDNDDELEDDDEQPSAVKMLRDFGSRMEHSICSKMICEEGEDGKIRWILQDDVEEDILTTIGDSDSDRGDISGEDEWAESDEEEDAERRSPVEHDEQSLEDSRSSAGTAESEEELKSEKHRKKTERKHRRQDDIDLLEEPDQQSEMGNVTPVHHRSFSKAENADKDVSRRKCLSVPAKRKTVALTSKCHQEDQQRQETSEESLEEPAFSRPSSSLVGDMPSHPKGPAIQTSTPRRDADRPRFSTPKGRKIPQNDEVPSPCTLVWDQLDNIKLGSPIQNGVSPKQEVLNDQSSEEMEVNESPKRSTDWAKQSVSREQRKSAGASRILRVNNIKQVGGQRQDTRQWDQRHSGFSSDSETETTSSTQVSSPEAGRRRVTRWSQSSSEIDTVDRKMVRGQMSQDIKVKKVTKRQGQSTTVGKSAGSAVNQKKRSGWRRIVSSSDEQEDRGTPRKILSSQCMTYNQGKERLTGKVRRNQRSPEMDIENREVRRSQRSANTVGKSPCHNPGVRQKEQPDRRAEWKRTPSKSGRSTRHVARSPTYDMR</sequence>
<feature type="compositionally biased region" description="Polar residues" evidence="1">
    <location>
        <begin position="494"/>
        <end position="510"/>
    </location>
</feature>
<dbReference type="Proteomes" id="UP000838412">
    <property type="component" value="Chromosome 4"/>
</dbReference>
<feature type="compositionally biased region" description="Basic and acidic residues" evidence="1">
    <location>
        <begin position="171"/>
        <end position="188"/>
    </location>
</feature>
<feature type="compositionally biased region" description="Basic residues" evidence="1">
    <location>
        <begin position="203"/>
        <end position="214"/>
    </location>
</feature>
<evidence type="ECO:0000313" key="3">
    <source>
        <dbReference type="Proteomes" id="UP000838412"/>
    </source>
</evidence>
<feature type="region of interest" description="Disordered" evidence="1">
    <location>
        <begin position="73"/>
        <end position="100"/>
    </location>
</feature>
<feature type="compositionally biased region" description="Basic and acidic residues" evidence="1">
    <location>
        <begin position="424"/>
        <end position="433"/>
    </location>
</feature>